<evidence type="ECO:0000313" key="1">
    <source>
        <dbReference type="EMBL" id="MBA0780479.1"/>
    </source>
</evidence>
<reference evidence="1 2" key="1">
    <citation type="journal article" date="2019" name="Genome Biol. Evol.">
        <title>Insights into the evolution of the New World diploid cottons (Gossypium, subgenus Houzingenia) based on genome sequencing.</title>
        <authorList>
            <person name="Grover C.E."/>
            <person name="Arick M.A. 2nd"/>
            <person name="Thrash A."/>
            <person name="Conover J.L."/>
            <person name="Sanders W.S."/>
            <person name="Peterson D.G."/>
            <person name="Frelichowski J.E."/>
            <person name="Scheffler J.A."/>
            <person name="Scheffler B.E."/>
            <person name="Wendel J.F."/>
        </authorList>
    </citation>
    <scope>NUCLEOTIDE SEQUENCE [LARGE SCALE GENOMIC DNA]</scope>
    <source>
        <strain evidence="1">8</strain>
        <tissue evidence="1">Leaf</tissue>
    </source>
</reference>
<name>A0A7J9F594_9ROSI</name>
<sequence>MSKGMACQFGNFIGSFMEHHTALISRETSRFMRIRVKGEGFCSMQVTFGTHVVEFREEIWVEGVGEIKFPNQMGREGVFGGTNLEVSIELGSDMEDNPLEVVDGNKKQRTHAGNLNGHINMSQEQTKTDKAQILFLIETKLSARRIKWIKEMCEFSNGIEVDAKGSRGGLSLSWNNGCIVHRWSYSISHIDIEIDEGYEVDK</sequence>
<keyword evidence="2" id="KW-1185">Reference proteome</keyword>
<accession>A0A7J9F594</accession>
<proteinExistence type="predicted"/>
<dbReference type="EMBL" id="JABEZW010000011">
    <property type="protein sequence ID" value="MBA0780479.1"/>
    <property type="molecule type" value="Genomic_DNA"/>
</dbReference>
<gene>
    <name evidence="1" type="ORF">Gotri_004573</name>
</gene>
<comment type="caution">
    <text evidence="1">The sequence shown here is derived from an EMBL/GenBank/DDBJ whole genome shotgun (WGS) entry which is preliminary data.</text>
</comment>
<dbReference type="Proteomes" id="UP000593568">
    <property type="component" value="Unassembled WGS sequence"/>
</dbReference>
<dbReference type="AlphaFoldDB" id="A0A7J9F594"/>
<organism evidence="1 2">
    <name type="scientific">Gossypium trilobum</name>
    <dbReference type="NCBI Taxonomy" id="34281"/>
    <lineage>
        <taxon>Eukaryota</taxon>
        <taxon>Viridiplantae</taxon>
        <taxon>Streptophyta</taxon>
        <taxon>Embryophyta</taxon>
        <taxon>Tracheophyta</taxon>
        <taxon>Spermatophyta</taxon>
        <taxon>Magnoliopsida</taxon>
        <taxon>eudicotyledons</taxon>
        <taxon>Gunneridae</taxon>
        <taxon>Pentapetalae</taxon>
        <taxon>rosids</taxon>
        <taxon>malvids</taxon>
        <taxon>Malvales</taxon>
        <taxon>Malvaceae</taxon>
        <taxon>Malvoideae</taxon>
        <taxon>Gossypium</taxon>
    </lineage>
</organism>
<evidence type="ECO:0000313" key="2">
    <source>
        <dbReference type="Proteomes" id="UP000593568"/>
    </source>
</evidence>
<protein>
    <submittedName>
        <fullName evidence="1">Uncharacterized protein</fullName>
    </submittedName>
</protein>